<evidence type="ECO:0000313" key="3">
    <source>
        <dbReference type="Proteomes" id="UP000094527"/>
    </source>
</evidence>
<evidence type="ECO:0000313" key="2">
    <source>
        <dbReference type="EMBL" id="ODM88789.1"/>
    </source>
</evidence>
<gene>
    <name evidence="2" type="ORF">Ocin01_17893</name>
</gene>
<dbReference type="AlphaFoldDB" id="A0A1D2M741"/>
<dbReference type="SUPFAM" id="SSF57302">
    <property type="entry name" value="Snake toxin-like"/>
    <property type="match status" value="1"/>
</dbReference>
<dbReference type="EMBL" id="LJIJ01003181">
    <property type="protein sequence ID" value="ODM88789.1"/>
    <property type="molecule type" value="Genomic_DNA"/>
</dbReference>
<accession>A0A1D2M741</accession>
<evidence type="ECO:0000256" key="1">
    <source>
        <dbReference type="SAM" id="SignalP"/>
    </source>
</evidence>
<name>A0A1D2M741_ORCCI</name>
<reference evidence="2 3" key="1">
    <citation type="journal article" date="2016" name="Genome Biol. Evol.">
        <title>Gene Family Evolution Reflects Adaptation to Soil Environmental Stressors in the Genome of the Collembolan Orchesella cincta.</title>
        <authorList>
            <person name="Faddeeva-Vakhrusheva A."/>
            <person name="Derks M.F."/>
            <person name="Anvar S.Y."/>
            <person name="Agamennone V."/>
            <person name="Suring W."/>
            <person name="Smit S."/>
            <person name="van Straalen N.M."/>
            <person name="Roelofs D."/>
        </authorList>
    </citation>
    <scope>NUCLEOTIDE SEQUENCE [LARGE SCALE GENOMIC DNA]</scope>
    <source>
        <tissue evidence="2">Mixed pool</tissue>
    </source>
</reference>
<dbReference type="Proteomes" id="UP000094527">
    <property type="component" value="Unassembled WGS sequence"/>
</dbReference>
<sequence length="130" mass="15019">MKMKQIILIVVVWLFLVDLQVAQGIKCYECYQCEDGWSGVEKECGEEDDRCLMTKDKDGGWINKMCTRKGTEDYAKIQKAKCDDFGKEGQKWCFCDTDLCNDMEISGSSGYSRRHLFFTVVVSFVVNFFL</sequence>
<comment type="caution">
    <text evidence="2">The sequence shown here is derived from an EMBL/GenBank/DDBJ whole genome shotgun (WGS) entry which is preliminary data.</text>
</comment>
<dbReference type="InterPro" id="IPR045860">
    <property type="entry name" value="Snake_toxin-like_sf"/>
</dbReference>
<keyword evidence="3" id="KW-1185">Reference proteome</keyword>
<keyword evidence="1" id="KW-0732">Signal</keyword>
<proteinExistence type="predicted"/>
<feature type="signal peptide" evidence="1">
    <location>
        <begin position="1"/>
        <end position="24"/>
    </location>
</feature>
<protein>
    <recommendedName>
        <fullName evidence="4">Protein quiver</fullName>
    </recommendedName>
</protein>
<evidence type="ECO:0008006" key="4">
    <source>
        <dbReference type="Google" id="ProtNLM"/>
    </source>
</evidence>
<organism evidence="2 3">
    <name type="scientific">Orchesella cincta</name>
    <name type="common">Springtail</name>
    <name type="synonym">Podura cincta</name>
    <dbReference type="NCBI Taxonomy" id="48709"/>
    <lineage>
        <taxon>Eukaryota</taxon>
        <taxon>Metazoa</taxon>
        <taxon>Ecdysozoa</taxon>
        <taxon>Arthropoda</taxon>
        <taxon>Hexapoda</taxon>
        <taxon>Collembola</taxon>
        <taxon>Entomobryomorpha</taxon>
        <taxon>Entomobryoidea</taxon>
        <taxon>Orchesellidae</taxon>
        <taxon>Orchesellinae</taxon>
        <taxon>Orchesella</taxon>
    </lineage>
</organism>
<feature type="chain" id="PRO_5008903537" description="Protein quiver" evidence="1">
    <location>
        <begin position="25"/>
        <end position="130"/>
    </location>
</feature>